<evidence type="ECO:0000256" key="7">
    <source>
        <dbReference type="ARBA" id="ARBA00023049"/>
    </source>
</evidence>
<reference evidence="12" key="1">
    <citation type="submission" date="2017-01" db="EMBL/GenBank/DDBJ databases">
        <authorList>
            <person name="Varghese N."/>
            <person name="Submissions S."/>
        </authorList>
    </citation>
    <scope>NUCLEOTIDE SEQUENCE [LARGE SCALE GENOMIC DNA]</scope>
    <source>
        <strain evidence="12">DSM 22306</strain>
    </source>
</reference>
<dbReference type="GO" id="GO:0008270">
    <property type="term" value="F:zinc ion binding"/>
    <property type="evidence" value="ECO:0007669"/>
    <property type="project" value="UniProtKB-UniRule"/>
</dbReference>
<dbReference type="EC" id="3.4.13.22" evidence="9 10"/>
<dbReference type="GO" id="GO:0071555">
    <property type="term" value="P:cell wall organization"/>
    <property type="evidence" value="ECO:0007669"/>
    <property type="project" value="UniProtKB-KW"/>
</dbReference>
<organism evidence="11 12">
    <name type="scientific">Neptunomonas antarctica</name>
    <dbReference type="NCBI Taxonomy" id="619304"/>
    <lineage>
        <taxon>Bacteria</taxon>
        <taxon>Pseudomonadati</taxon>
        <taxon>Pseudomonadota</taxon>
        <taxon>Gammaproteobacteria</taxon>
        <taxon>Oceanospirillales</taxon>
        <taxon>Oceanospirillaceae</taxon>
        <taxon>Neptunomonas</taxon>
    </lineage>
</organism>
<dbReference type="GO" id="GO:0160237">
    <property type="term" value="F:D-Ala-D-Ala dipeptidase activity"/>
    <property type="evidence" value="ECO:0007669"/>
    <property type="project" value="UniProtKB-EC"/>
</dbReference>
<evidence type="ECO:0000256" key="10">
    <source>
        <dbReference type="PIRNR" id="PIRNR026671"/>
    </source>
</evidence>
<evidence type="ECO:0000256" key="4">
    <source>
        <dbReference type="ARBA" id="ARBA00022801"/>
    </source>
</evidence>
<keyword evidence="6 9" id="KW-0224">Dipeptidase</keyword>
<keyword evidence="5 9" id="KW-0862">Zinc</keyword>
<evidence type="ECO:0000256" key="1">
    <source>
        <dbReference type="ARBA" id="ARBA00001362"/>
    </source>
</evidence>
<keyword evidence="2 9" id="KW-0645">Protease</keyword>
<dbReference type="Pfam" id="PF01427">
    <property type="entry name" value="Peptidase_M15"/>
    <property type="match status" value="1"/>
</dbReference>
<dbReference type="EMBL" id="FTOE01000003">
    <property type="protein sequence ID" value="SIS69875.1"/>
    <property type="molecule type" value="Genomic_DNA"/>
</dbReference>
<evidence type="ECO:0000256" key="6">
    <source>
        <dbReference type="ARBA" id="ARBA00022997"/>
    </source>
</evidence>
<feature type="site" description="Transition state stabilizer" evidence="9">
    <location>
        <position position="90"/>
    </location>
</feature>
<evidence type="ECO:0000256" key="3">
    <source>
        <dbReference type="ARBA" id="ARBA00022723"/>
    </source>
</evidence>
<dbReference type="GO" id="GO:0006508">
    <property type="term" value="P:proteolysis"/>
    <property type="evidence" value="ECO:0007669"/>
    <property type="project" value="UniProtKB-KW"/>
</dbReference>
<evidence type="ECO:0000256" key="8">
    <source>
        <dbReference type="ARBA" id="ARBA00023316"/>
    </source>
</evidence>
<dbReference type="STRING" id="619304.SAMN05421760_103298"/>
<gene>
    <name evidence="9" type="primary">ddpX</name>
    <name evidence="11" type="ORF">SAMN05421760_103298</name>
</gene>
<evidence type="ECO:0000313" key="12">
    <source>
        <dbReference type="Proteomes" id="UP000185999"/>
    </source>
</evidence>
<dbReference type="PANTHER" id="PTHR43126">
    <property type="entry name" value="D-ALANYL-D-ALANINE DIPEPTIDASE"/>
    <property type="match status" value="1"/>
</dbReference>
<dbReference type="GO" id="GO:0008237">
    <property type="term" value="F:metallopeptidase activity"/>
    <property type="evidence" value="ECO:0007669"/>
    <property type="project" value="UniProtKB-KW"/>
</dbReference>
<keyword evidence="7 9" id="KW-0482">Metalloprotease</keyword>
<dbReference type="Proteomes" id="UP000185999">
    <property type="component" value="Unassembled WGS sequence"/>
</dbReference>
<name>A0A1N7L7R1_9GAMM</name>
<keyword evidence="3 9" id="KW-0479">Metal-binding</keyword>
<feature type="binding site" evidence="9">
    <location>
        <position position="146"/>
    </location>
    <ligand>
        <name>Zn(2+)</name>
        <dbReference type="ChEBI" id="CHEBI:29105"/>
        <note>catalytic</note>
    </ligand>
</feature>
<comment type="catalytic activity">
    <reaction evidence="1 9 10">
        <text>D-alanyl-D-alanine + H2O = 2 D-alanine</text>
        <dbReference type="Rhea" id="RHEA:20661"/>
        <dbReference type="ChEBI" id="CHEBI:15377"/>
        <dbReference type="ChEBI" id="CHEBI:57416"/>
        <dbReference type="ChEBI" id="CHEBI:57822"/>
        <dbReference type="EC" id="3.4.13.22"/>
    </reaction>
</comment>
<feature type="binding site" evidence="9">
    <location>
        <position position="139"/>
    </location>
    <ligand>
        <name>Zn(2+)</name>
        <dbReference type="ChEBI" id="CHEBI:29105"/>
        <note>catalytic</note>
    </ligand>
</feature>
<dbReference type="InterPro" id="IPR000755">
    <property type="entry name" value="A_A_dipeptidase"/>
</dbReference>
<dbReference type="CDD" id="cd14843">
    <property type="entry name" value="D-Ala-D-Ala_dipeptidase_like"/>
    <property type="match status" value="1"/>
</dbReference>
<dbReference type="RefSeq" id="WP_054340634.1">
    <property type="nucleotide sequence ID" value="NZ_FTOE01000003.1"/>
</dbReference>
<evidence type="ECO:0000256" key="2">
    <source>
        <dbReference type="ARBA" id="ARBA00022670"/>
    </source>
</evidence>
<proteinExistence type="inferred from homology"/>
<dbReference type="AlphaFoldDB" id="A0A1N7L7R1"/>
<evidence type="ECO:0000256" key="9">
    <source>
        <dbReference type="HAMAP-Rule" id="MF_01924"/>
    </source>
</evidence>
<dbReference type="Gene3D" id="3.30.1380.10">
    <property type="match status" value="1"/>
</dbReference>
<sequence>MKKHQYVAIPNIPQPDWEKLKQIPITECKEALQPASLLQGTVLVYPAYFKMGIPSAPPECHLRLSVYNRIVHAASQLPSEFRLVILDGWRPFSVQQHLYDTLINLMEHTYPDVSAEELASEARNLVSPPSNLTSAPSPHLTGGSIDLTLADQNGRILNMGTLFDEASPLSYTASLEGISSLSPAQQVARDNRRVLYNVMIDAGFTNLPSEWWHFDFGNQLWAWHSGNQQAIYGATHPGSLESLWQEQLRKSKPLFHP</sequence>
<dbReference type="PIRSF" id="PIRSF026671">
    <property type="entry name" value="AA_dipeptidase"/>
    <property type="match status" value="1"/>
</dbReference>
<dbReference type="OrthoDB" id="9801430at2"/>
<dbReference type="HAMAP" id="MF_01924">
    <property type="entry name" value="A_A_dipeptidase"/>
    <property type="match status" value="1"/>
</dbReference>
<comment type="function">
    <text evidence="9 10">Catalyzes hydrolysis of the D-alanyl-D-alanine dipeptide.</text>
</comment>
<keyword evidence="4 9" id="KW-0378">Hydrolase</keyword>
<keyword evidence="8 10" id="KW-0961">Cell wall biogenesis/degradation</keyword>
<dbReference type="InterPro" id="IPR009045">
    <property type="entry name" value="Zn_M74/Hedgehog-like"/>
</dbReference>
<evidence type="ECO:0000256" key="5">
    <source>
        <dbReference type="ARBA" id="ARBA00022833"/>
    </source>
</evidence>
<feature type="active site" description="Proton donor/acceptor" evidence="9">
    <location>
        <position position="210"/>
    </location>
</feature>
<accession>A0A1N7L7R1</accession>
<comment type="cofactor">
    <cofactor evidence="9">
        <name>Zn(2+)</name>
        <dbReference type="ChEBI" id="CHEBI:29105"/>
    </cofactor>
    <text evidence="9">Binds 1 zinc ion per subunit.</text>
</comment>
<feature type="binding site" evidence="9">
    <location>
        <position position="213"/>
    </location>
    <ligand>
        <name>Zn(2+)</name>
        <dbReference type="ChEBI" id="CHEBI:29105"/>
        <note>catalytic</note>
    </ligand>
</feature>
<comment type="similarity">
    <text evidence="9 10">Belongs to the peptidase M15D family.</text>
</comment>
<evidence type="ECO:0000313" key="11">
    <source>
        <dbReference type="EMBL" id="SIS69875.1"/>
    </source>
</evidence>
<dbReference type="SUPFAM" id="SSF55166">
    <property type="entry name" value="Hedgehog/DD-peptidase"/>
    <property type="match status" value="1"/>
</dbReference>
<dbReference type="PANTHER" id="PTHR43126:SF2">
    <property type="entry name" value="D-ALANYL-D-ALANINE DIPEPTIDASE"/>
    <property type="match status" value="1"/>
</dbReference>
<keyword evidence="12" id="KW-1185">Reference proteome</keyword>
<protein>
    <recommendedName>
        <fullName evidence="9 10">D-alanyl-D-alanine dipeptidase</fullName>
        <shortName evidence="9 10">D-Ala-D-Ala dipeptidase</shortName>
        <ecNumber evidence="9 10">3.4.13.22</ecNumber>
    </recommendedName>
</protein>